<keyword evidence="5 11" id="KW-1003">Cell membrane</keyword>
<dbReference type="InterPro" id="IPR035906">
    <property type="entry name" value="MetI-like_sf"/>
</dbReference>
<dbReference type="PROSITE" id="PS50928">
    <property type="entry name" value="ABC_TM1"/>
    <property type="match status" value="1"/>
</dbReference>
<evidence type="ECO:0000256" key="5">
    <source>
        <dbReference type="ARBA" id="ARBA00022475"/>
    </source>
</evidence>
<dbReference type="NCBIfam" id="TIGR02141">
    <property type="entry name" value="modB_ABC"/>
    <property type="match status" value="1"/>
</dbReference>
<dbReference type="SUPFAM" id="SSF161098">
    <property type="entry name" value="MetI-like"/>
    <property type="match status" value="1"/>
</dbReference>
<comment type="similarity">
    <text evidence="3 11">Belongs to the binding-protein-dependent transport system permease family. CysTW subfamily.</text>
</comment>
<keyword evidence="4 10" id="KW-0813">Transport</keyword>
<dbReference type="Gene3D" id="1.10.3720.10">
    <property type="entry name" value="MetI-like"/>
    <property type="match status" value="1"/>
</dbReference>
<comment type="function">
    <text evidence="1 11">Part of the binding-protein-dependent transport system for molybdenum; probably responsible for the translocation of the substrate across the membrane.</text>
</comment>
<evidence type="ECO:0000256" key="4">
    <source>
        <dbReference type="ARBA" id="ARBA00022448"/>
    </source>
</evidence>
<feature type="transmembrane region" description="Helical" evidence="10">
    <location>
        <begin position="145"/>
        <end position="168"/>
    </location>
</feature>
<evidence type="ECO:0000256" key="11">
    <source>
        <dbReference type="RuleBase" id="RU365097"/>
    </source>
</evidence>
<dbReference type="InterPro" id="IPR011867">
    <property type="entry name" value="ModB_ABC"/>
</dbReference>
<evidence type="ECO:0000256" key="9">
    <source>
        <dbReference type="ARBA" id="ARBA00023136"/>
    </source>
</evidence>
<dbReference type="PANTHER" id="PTHR30183:SF8">
    <property type="entry name" value="MOLYBDENUM TRANSPORT SYSTEM PERMEASE"/>
    <property type="match status" value="1"/>
</dbReference>
<keyword evidence="7 10" id="KW-0812">Transmembrane</keyword>
<feature type="transmembrane region" description="Helical" evidence="10">
    <location>
        <begin position="85"/>
        <end position="105"/>
    </location>
</feature>
<evidence type="ECO:0000256" key="1">
    <source>
        <dbReference type="ARBA" id="ARBA00002949"/>
    </source>
</evidence>
<feature type="transmembrane region" description="Helical" evidence="10">
    <location>
        <begin position="196"/>
        <end position="216"/>
    </location>
</feature>
<sequence length="226" mass="25055">MESFWEPFYLTVKLSLLTSLLLLPISVPIAYFVVFKKGLVSRILEVVCNLPMVLPPTVLGFYLLLLMGKRGPFGELWEKLFGHQLAFHFEGLVVASIIFSLPMMVNSLTSGFRSVPRVLIEASLTLGKTPLQTLWYVILPNSKPAILAGLILSFVHTMGEFGVVLMVGGNIPGQTRTLSIAIYDATESLDYRTAHLYSAILIAVSFVSLLALLFMLNRRDHDKGLP</sequence>
<evidence type="ECO:0000256" key="10">
    <source>
        <dbReference type="RuleBase" id="RU363032"/>
    </source>
</evidence>
<dbReference type="GO" id="GO:0005886">
    <property type="term" value="C:plasma membrane"/>
    <property type="evidence" value="ECO:0007669"/>
    <property type="project" value="UniProtKB-SubCell"/>
</dbReference>
<dbReference type="Pfam" id="PF00528">
    <property type="entry name" value="BPD_transp_1"/>
    <property type="match status" value="1"/>
</dbReference>
<dbReference type="GO" id="GO:0015098">
    <property type="term" value="F:molybdate ion transmembrane transporter activity"/>
    <property type="evidence" value="ECO:0007669"/>
    <property type="project" value="UniProtKB-UniRule"/>
</dbReference>
<dbReference type="PANTHER" id="PTHR30183">
    <property type="entry name" value="MOLYBDENUM TRANSPORT SYSTEM PERMEASE PROTEIN MODB"/>
    <property type="match status" value="1"/>
</dbReference>
<dbReference type="EMBL" id="LT670846">
    <property type="protein sequence ID" value="SHK45502.1"/>
    <property type="molecule type" value="Genomic_DNA"/>
</dbReference>
<accession>A0A1M6SL95</accession>
<keyword evidence="9 10" id="KW-0472">Membrane</keyword>
<evidence type="ECO:0000256" key="3">
    <source>
        <dbReference type="ARBA" id="ARBA00007069"/>
    </source>
</evidence>
<evidence type="ECO:0000259" key="12">
    <source>
        <dbReference type="PROSITE" id="PS50928"/>
    </source>
</evidence>
<protein>
    <recommendedName>
        <fullName evidence="11">Molybdenum transport system permease</fullName>
    </recommendedName>
</protein>
<dbReference type="STRING" id="381751.SAMN05444391_1070"/>
<reference evidence="13 14" key="1">
    <citation type="submission" date="2016-11" db="EMBL/GenBank/DDBJ databases">
        <authorList>
            <person name="Jaros S."/>
            <person name="Januszkiewicz K."/>
            <person name="Wedrychowicz H."/>
        </authorList>
    </citation>
    <scope>NUCLEOTIDE SEQUENCE [LARGE SCALE GENOMIC DNA]</scope>
    <source>
        <strain evidence="13 14">DSM 19557</strain>
    </source>
</reference>
<keyword evidence="8 10" id="KW-1133">Transmembrane helix</keyword>
<proteinExistence type="inferred from homology"/>
<evidence type="ECO:0000256" key="2">
    <source>
        <dbReference type="ARBA" id="ARBA00004651"/>
    </source>
</evidence>
<dbReference type="Proteomes" id="UP000189810">
    <property type="component" value="Chromosome I"/>
</dbReference>
<dbReference type="RefSeq" id="WP_079654182.1">
    <property type="nucleotide sequence ID" value="NZ_LT670846.1"/>
</dbReference>
<feature type="domain" description="ABC transmembrane type-1" evidence="12">
    <location>
        <begin position="8"/>
        <end position="215"/>
    </location>
</feature>
<evidence type="ECO:0000256" key="6">
    <source>
        <dbReference type="ARBA" id="ARBA00022505"/>
    </source>
</evidence>
<dbReference type="AlphaFoldDB" id="A0A1M6SL95"/>
<keyword evidence="6 11" id="KW-0500">Molybdenum</keyword>
<comment type="subcellular location">
    <subcellularLocation>
        <location evidence="2 10">Cell membrane</location>
        <topology evidence="2 10">Multi-pass membrane protein</topology>
    </subcellularLocation>
</comment>
<feature type="transmembrane region" description="Helical" evidence="10">
    <location>
        <begin position="12"/>
        <end position="34"/>
    </location>
</feature>
<organism evidence="13 14">
    <name type="scientific">Thermocrinis minervae</name>
    <dbReference type="NCBI Taxonomy" id="381751"/>
    <lineage>
        <taxon>Bacteria</taxon>
        <taxon>Pseudomonadati</taxon>
        <taxon>Aquificota</taxon>
        <taxon>Aquificia</taxon>
        <taxon>Aquificales</taxon>
        <taxon>Aquificaceae</taxon>
        <taxon>Thermocrinis</taxon>
    </lineage>
</organism>
<evidence type="ECO:0000313" key="13">
    <source>
        <dbReference type="EMBL" id="SHK45502.1"/>
    </source>
</evidence>
<keyword evidence="14" id="KW-1185">Reference proteome</keyword>
<evidence type="ECO:0000256" key="8">
    <source>
        <dbReference type="ARBA" id="ARBA00022989"/>
    </source>
</evidence>
<evidence type="ECO:0000256" key="7">
    <source>
        <dbReference type="ARBA" id="ARBA00022692"/>
    </source>
</evidence>
<evidence type="ECO:0000313" key="14">
    <source>
        <dbReference type="Proteomes" id="UP000189810"/>
    </source>
</evidence>
<dbReference type="InterPro" id="IPR000515">
    <property type="entry name" value="MetI-like"/>
</dbReference>
<gene>
    <name evidence="13" type="ORF">SAMN05444391_1070</name>
</gene>
<feature type="transmembrane region" description="Helical" evidence="10">
    <location>
        <begin position="46"/>
        <end position="65"/>
    </location>
</feature>
<dbReference type="CDD" id="cd06261">
    <property type="entry name" value="TM_PBP2"/>
    <property type="match status" value="1"/>
</dbReference>
<name>A0A1M6SL95_9AQUI</name>
<dbReference type="OrthoDB" id="9795403at2"/>